<dbReference type="InterPro" id="IPR050322">
    <property type="entry name" value="Fe-S_cluster_asmbl/transfer"/>
</dbReference>
<dbReference type="GO" id="GO:0005739">
    <property type="term" value="C:mitochondrion"/>
    <property type="evidence" value="ECO:0007669"/>
    <property type="project" value="TreeGrafter"/>
</dbReference>
<dbReference type="InParanoid" id="C5LI63"/>
<dbReference type="GO" id="GO:0051539">
    <property type="term" value="F:4 iron, 4 sulfur cluster binding"/>
    <property type="evidence" value="ECO:0007669"/>
    <property type="project" value="UniProtKB-KW"/>
</dbReference>
<dbReference type="FunFam" id="2.60.300.12:FF:000001">
    <property type="entry name" value="Iron-binding protein IscA"/>
    <property type="match status" value="1"/>
</dbReference>
<evidence type="ECO:0000313" key="5">
    <source>
        <dbReference type="EMBL" id="EER03598.1"/>
    </source>
</evidence>
<keyword evidence="6" id="KW-1185">Reference proteome</keyword>
<dbReference type="PROSITE" id="PS01152">
    <property type="entry name" value="HESB"/>
    <property type="match status" value="1"/>
</dbReference>
<evidence type="ECO:0000256" key="2">
    <source>
        <dbReference type="ARBA" id="ARBA00006718"/>
    </source>
</evidence>
<sequence>MFSTLSRHLAAAAASAASSGASAQAVMTVTPAAASRIKDLMNKKRDDSIIGLRVGVGKKGCENMSYTMNYARDIGKLDEVVETEGVKVVVDPNALMYLIGTQMDYVDNDLASEFVFTNPNQKSSCGCGKSFSV</sequence>
<evidence type="ECO:0000313" key="6">
    <source>
        <dbReference type="Proteomes" id="UP000007800"/>
    </source>
</evidence>
<dbReference type="RefSeq" id="XP_002771782.1">
    <property type="nucleotide sequence ID" value="XM_002771736.1"/>
</dbReference>
<reference evidence="5 6" key="1">
    <citation type="submission" date="2008-07" db="EMBL/GenBank/DDBJ databases">
        <authorList>
            <person name="El-Sayed N."/>
            <person name="Caler E."/>
            <person name="Inman J."/>
            <person name="Amedeo P."/>
            <person name="Hass B."/>
            <person name="Wortman J."/>
        </authorList>
    </citation>
    <scope>NUCLEOTIDE SEQUENCE [LARGE SCALE GENOMIC DNA]</scope>
    <source>
        <strain evidence="6">ATCC 50983 / TXsc</strain>
    </source>
</reference>
<keyword evidence="3" id="KW-0408">Iron</keyword>
<feature type="domain" description="Core" evidence="4">
    <location>
        <begin position="27"/>
        <end position="129"/>
    </location>
</feature>
<name>C5LI63_PERM5</name>
<comment type="similarity">
    <text evidence="2">Belongs to the HesB/IscA family.</text>
</comment>
<dbReference type="PANTHER" id="PTHR10072:SF41">
    <property type="entry name" value="IRON-SULFUR CLUSTER ASSEMBLY 1 HOMOLOG, MITOCHONDRIAL"/>
    <property type="match status" value="1"/>
</dbReference>
<dbReference type="Pfam" id="PF01521">
    <property type="entry name" value="Fe-S_biosyn"/>
    <property type="match status" value="1"/>
</dbReference>
<gene>
    <name evidence="5" type="ORF">Pmar_PMAR026275</name>
</gene>
<dbReference type="Proteomes" id="UP000007800">
    <property type="component" value="Unassembled WGS sequence"/>
</dbReference>
<dbReference type="NCBIfam" id="TIGR00049">
    <property type="entry name" value="iron-sulfur cluster assembly accessory protein"/>
    <property type="match status" value="1"/>
</dbReference>
<organism evidence="6">
    <name type="scientific">Perkinsus marinus (strain ATCC 50983 / TXsc)</name>
    <dbReference type="NCBI Taxonomy" id="423536"/>
    <lineage>
        <taxon>Eukaryota</taxon>
        <taxon>Sar</taxon>
        <taxon>Alveolata</taxon>
        <taxon>Perkinsozoa</taxon>
        <taxon>Perkinsea</taxon>
        <taxon>Perkinsida</taxon>
        <taxon>Perkinsidae</taxon>
        <taxon>Perkinsus</taxon>
    </lineage>
</organism>
<keyword evidence="3" id="KW-0479">Metal-binding</keyword>
<dbReference type="GO" id="GO:0016226">
    <property type="term" value="P:iron-sulfur cluster assembly"/>
    <property type="evidence" value="ECO:0007669"/>
    <property type="project" value="InterPro"/>
</dbReference>
<keyword evidence="3" id="KW-0411">Iron-sulfur</keyword>
<evidence type="ECO:0000256" key="1">
    <source>
        <dbReference type="ARBA" id="ARBA00005151"/>
    </source>
</evidence>
<accession>C5LI63</accession>
<comment type="pathway">
    <text evidence="1">Cofactor biosynthesis; iron-sulfur cluster biosynthesis.</text>
</comment>
<dbReference type="AlphaFoldDB" id="C5LI63"/>
<evidence type="ECO:0000259" key="4">
    <source>
        <dbReference type="Pfam" id="PF01521"/>
    </source>
</evidence>
<dbReference type="InterPro" id="IPR000361">
    <property type="entry name" value="ATAP_core_dom"/>
</dbReference>
<dbReference type="EMBL" id="GG682187">
    <property type="protein sequence ID" value="EER03598.1"/>
    <property type="molecule type" value="Genomic_DNA"/>
</dbReference>
<dbReference type="Gene3D" id="2.60.300.12">
    <property type="entry name" value="HesB-like domain"/>
    <property type="match status" value="1"/>
</dbReference>
<dbReference type="InterPro" id="IPR035903">
    <property type="entry name" value="HesB-like_dom_sf"/>
</dbReference>
<evidence type="ECO:0000256" key="3">
    <source>
        <dbReference type="ARBA" id="ARBA00022485"/>
    </source>
</evidence>
<dbReference type="PANTHER" id="PTHR10072">
    <property type="entry name" value="IRON-SULFUR CLUSTER ASSEMBLY PROTEIN"/>
    <property type="match status" value="1"/>
</dbReference>
<dbReference type="GeneID" id="9047919"/>
<keyword evidence="3" id="KW-0004">4Fe-4S</keyword>
<dbReference type="SUPFAM" id="SSF89360">
    <property type="entry name" value="HesB-like domain"/>
    <property type="match status" value="1"/>
</dbReference>
<dbReference type="OMA" id="GCAGQEY"/>
<protein>
    <submittedName>
        <fullName evidence="5">Iron-sulfur cluster assembly protein, putative</fullName>
    </submittedName>
</protein>
<dbReference type="InterPro" id="IPR016092">
    <property type="entry name" value="ATAP"/>
</dbReference>
<dbReference type="OrthoDB" id="333486at2759"/>
<proteinExistence type="inferred from homology"/>
<dbReference type="GO" id="GO:0051537">
    <property type="term" value="F:2 iron, 2 sulfur cluster binding"/>
    <property type="evidence" value="ECO:0007669"/>
    <property type="project" value="TreeGrafter"/>
</dbReference>
<dbReference type="InterPro" id="IPR017870">
    <property type="entry name" value="FeS_cluster_insertion_CS"/>
</dbReference>
<dbReference type="FunCoup" id="C5LI63">
    <property type="interactions" value="56"/>
</dbReference>